<feature type="transmembrane region" description="Helical" evidence="10">
    <location>
        <begin position="236"/>
        <end position="257"/>
    </location>
</feature>
<evidence type="ECO:0000256" key="8">
    <source>
        <dbReference type="PIRNR" id="PIRNR037471"/>
    </source>
</evidence>
<keyword evidence="2 8" id="KW-0813">Transport</keyword>
<dbReference type="CDD" id="cd08760">
    <property type="entry name" value="Cyt_b561_FRRS1_like"/>
    <property type="match status" value="1"/>
</dbReference>
<evidence type="ECO:0000256" key="1">
    <source>
        <dbReference type="ARBA" id="ARBA00004370"/>
    </source>
</evidence>
<dbReference type="AlphaFoldDB" id="A0A2I0XH04"/>
<keyword evidence="15" id="KW-1185">Reference proteome</keyword>
<feature type="binding site" description="axial binding residue" evidence="9">
    <location>
        <position position="341"/>
    </location>
    <ligand>
        <name>heme b</name>
        <dbReference type="ChEBI" id="CHEBI:60344"/>
        <label>1</label>
    </ligand>
    <ligandPart>
        <name>Fe</name>
        <dbReference type="ChEBI" id="CHEBI:18248"/>
    </ligandPart>
</feature>
<reference evidence="14 15" key="1">
    <citation type="journal article" date="2016" name="Sci. Rep.">
        <title>The Dendrobium catenatum Lindl. genome sequence provides insights into polysaccharide synthase, floral development and adaptive evolution.</title>
        <authorList>
            <person name="Zhang G.Q."/>
            <person name="Xu Q."/>
            <person name="Bian C."/>
            <person name="Tsai W.C."/>
            <person name="Yeh C.M."/>
            <person name="Liu K.W."/>
            <person name="Yoshida K."/>
            <person name="Zhang L.S."/>
            <person name="Chang S.B."/>
            <person name="Chen F."/>
            <person name="Shi Y."/>
            <person name="Su Y.Y."/>
            <person name="Zhang Y.Q."/>
            <person name="Chen L.J."/>
            <person name="Yin Y."/>
            <person name="Lin M."/>
            <person name="Huang H."/>
            <person name="Deng H."/>
            <person name="Wang Z.W."/>
            <person name="Zhu S.L."/>
            <person name="Zhao X."/>
            <person name="Deng C."/>
            <person name="Niu S.C."/>
            <person name="Huang J."/>
            <person name="Wang M."/>
            <person name="Liu G.H."/>
            <person name="Yang H.J."/>
            <person name="Xiao X.J."/>
            <person name="Hsiao Y.Y."/>
            <person name="Wu W.L."/>
            <person name="Chen Y.Y."/>
            <person name="Mitsuda N."/>
            <person name="Ohme-Takagi M."/>
            <person name="Luo Y.B."/>
            <person name="Van de Peer Y."/>
            <person name="Liu Z.J."/>
        </authorList>
    </citation>
    <scope>NUCLEOTIDE SEQUENCE [LARGE SCALE GENOMIC DNA]</scope>
    <source>
        <tissue evidence="14">The whole plant</tissue>
    </source>
</reference>
<evidence type="ECO:0000256" key="5">
    <source>
        <dbReference type="ARBA" id="ARBA00022982"/>
    </source>
</evidence>
<feature type="domain" description="DOMON" evidence="12">
    <location>
        <begin position="58"/>
        <end position="192"/>
    </location>
</feature>
<feature type="transmembrane region" description="Helical" evidence="10">
    <location>
        <begin position="278"/>
        <end position="300"/>
    </location>
</feature>
<feature type="binding site" description="axial binding residue" evidence="9">
    <location>
        <position position="305"/>
    </location>
    <ligand>
        <name>heme b</name>
        <dbReference type="ChEBI" id="CHEBI:60344"/>
        <label>1</label>
    </ligand>
    <ligandPart>
        <name>Fe</name>
        <dbReference type="ChEBI" id="CHEBI:18248"/>
    </ligandPart>
</feature>
<evidence type="ECO:0000256" key="9">
    <source>
        <dbReference type="PIRSR" id="PIRSR037471-1"/>
    </source>
</evidence>
<evidence type="ECO:0000259" key="12">
    <source>
        <dbReference type="PROSITE" id="PS50836"/>
    </source>
</evidence>
<proteinExistence type="predicted"/>
<evidence type="ECO:0000313" key="14">
    <source>
        <dbReference type="EMBL" id="PKU87164.1"/>
    </source>
</evidence>
<dbReference type="Pfam" id="PF04526">
    <property type="entry name" value="DUF568"/>
    <property type="match status" value="1"/>
</dbReference>
<dbReference type="PROSITE" id="PS50939">
    <property type="entry name" value="CYTOCHROME_B561"/>
    <property type="match status" value="1"/>
</dbReference>
<organism evidence="14 15">
    <name type="scientific">Dendrobium catenatum</name>
    <dbReference type="NCBI Taxonomy" id="906689"/>
    <lineage>
        <taxon>Eukaryota</taxon>
        <taxon>Viridiplantae</taxon>
        <taxon>Streptophyta</taxon>
        <taxon>Embryophyta</taxon>
        <taxon>Tracheophyta</taxon>
        <taxon>Spermatophyta</taxon>
        <taxon>Magnoliopsida</taxon>
        <taxon>Liliopsida</taxon>
        <taxon>Asparagales</taxon>
        <taxon>Orchidaceae</taxon>
        <taxon>Epidendroideae</taxon>
        <taxon>Malaxideae</taxon>
        <taxon>Dendrobiinae</taxon>
        <taxon>Dendrobium</taxon>
    </lineage>
</organism>
<feature type="binding site" description="axial binding residue" evidence="9">
    <location>
        <position position="235"/>
    </location>
    <ligand>
        <name>heme b</name>
        <dbReference type="ChEBI" id="CHEBI:60344"/>
        <label>1</label>
    </ligand>
    <ligandPart>
        <name>Fe</name>
        <dbReference type="ChEBI" id="CHEBI:18248"/>
    </ligandPart>
</feature>
<evidence type="ECO:0000313" key="15">
    <source>
        <dbReference type="Proteomes" id="UP000233837"/>
    </source>
</evidence>
<keyword evidence="5 8" id="KW-0249">Electron transport</keyword>
<evidence type="ECO:0000256" key="7">
    <source>
        <dbReference type="ARBA" id="ARBA00023136"/>
    </source>
</evidence>
<keyword evidence="9" id="KW-0408">Iron</keyword>
<protein>
    <recommendedName>
        <fullName evidence="8">Cytochrome b561 and DOMON domain-containing protein</fullName>
    </recommendedName>
</protein>
<dbReference type="Gene3D" id="1.20.120.1770">
    <property type="match status" value="1"/>
</dbReference>
<evidence type="ECO:0000259" key="13">
    <source>
        <dbReference type="PROSITE" id="PS50939"/>
    </source>
</evidence>
<evidence type="ECO:0000256" key="10">
    <source>
        <dbReference type="SAM" id="Phobius"/>
    </source>
</evidence>
<accession>A0A2I0XH04</accession>
<dbReference type="PROSITE" id="PS50836">
    <property type="entry name" value="DOMON"/>
    <property type="match status" value="1"/>
</dbReference>
<dbReference type="Pfam" id="PF03188">
    <property type="entry name" value="Cytochrom_B561"/>
    <property type="match status" value="1"/>
</dbReference>
<dbReference type="EMBL" id="KZ501893">
    <property type="protein sequence ID" value="PKU87164.1"/>
    <property type="molecule type" value="Genomic_DNA"/>
</dbReference>
<dbReference type="InterPro" id="IPR005018">
    <property type="entry name" value="DOMON_domain"/>
</dbReference>
<name>A0A2I0XH04_9ASPA</name>
<reference evidence="14 15" key="2">
    <citation type="journal article" date="2017" name="Nature">
        <title>The Apostasia genome and the evolution of orchids.</title>
        <authorList>
            <person name="Zhang G.Q."/>
            <person name="Liu K.W."/>
            <person name="Li Z."/>
            <person name="Lohaus R."/>
            <person name="Hsiao Y.Y."/>
            <person name="Niu S.C."/>
            <person name="Wang J.Y."/>
            <person name="Lin Y.C."/>
            <person name="Xu Q."/>
            <person name="Chen L.J."/>
            <person name="Yoshida K."/>
            <person name="Fujiwara S."/>
            <person name="Wang Z.W."/>
            <person name="Zhang Y.Q."/>
            <person name="Mitsuda N."/>
            <person name="Wang M."/>
            <person name="Liu G.H."/>
            <person name="Pecoraro L."/>
            <person name="Huang H.X."/>
            <person name="Xiao X.J."/>
            <person name="Lin M."/>
            <person name="Wu X.Y."/>
            <person name="Wu W.L."/>
            <person name="Chen Y.Y."/>
            <person name="Chang S.B."/>
            <person name="Sakamoto S."/>
            <person name="Ohme-Takagi M."/>
            <person name="Yagi M."/>
            <person name="Zeng S.J."/>
            <person name="Shen C.Y."/>
            <person name="Yeh C.M."/>
            <person name="Luo Y.B."/>
            <person name="Tsai W.C."/>
            <person name="Van de Peer Y."/>
            <person name="Liu Z.J."/>
        </authorList>
    </citation>
    <scope>NUCLEOTIDE SEQUENCE [LARGE SCALE GENOMIC DNA]</scope>
    <source>
        <tissue evidence="14">The whole plant</tissue>
    </source>
</reference>
<evidence type="ECO:0000256" key="11">
    <source>
        <dbReference type="SAM" id="SignalP"/>
    </source>
</evidence>
<dbReference type="PANTHER" id="PTHR23130:SF175">
    <property type="entry name" value="CYTOCHROME B561 AND DOMON DOMAIN-CONTAINING PROTEIN"/>
    <property type="match status" value="1"/>
</dbReference>
<dbReference type="STRING" id="906689.A0A2I0XH04"/>
<keyword evidence="9" id="KW-0479">Metal-binding</keyword>
<feature type="chain" id="PRO_5014158621" description="Cytochrome b561 and DOMON domain-containing protein" evidence="11">
    <location>
        <begin position="23"/>
        <end position="419"/>
    </location>
</feature>
<feature type="binding site" description="axial binding residue" evidence="9">
    <location>
        <position position="271"/>
    </location>
    <ligand>
        <name>heme b</name>
        <dbReference type="ChEBI" id="CHEBI:60344"/>
        <label>1</label>
    </ligand>
    <ligandPart>
        <name>Fe</name>
        <dbReference type="ChEBI" id="CHEBI:18248"/>
    </ligandPart>
</feature>
<dbReference type="InterPro" id="IPR045265">
    <property type="entry name" value="AIR12_DOMON"/>
</dbReference>
<keyword evidence="7 8" id="KW-0472">Membrane</keyword>
<dbReference type="InterPro" id="IPR006593">
    <property type="entry name" value="Cyt_b561/ferric_Rdtase_TM"/>
</dbReference>
<keyword evidence="3 10" id="KW-0812">Transmembrane</keyword>
<keyword evidence="6 10" id="KW-1133">Transmembrane helix</keyword>
<dbReference type="GO" id="GO:0046872">
    <property type="term" value="F:metal ion binding"/>
    <property type="evidence" value="ECO:0007669"/>
    <property type="project" value="UniProtKB-KW"/>
</dbReference>
<feature type="transmembrane region" description="Helical" evidence="10">
    <location>
        <begin position="369"/>
        <end position="393"/>
    </location>
</feature>
<dbReference type="Proteomes" id="UP000233837">
    <property type="component" value="Unassembled WGS sequence"/>
</dbReference>
<dbReference type="InterPro" id="IPR017214">
    <property type="entry name" value="UCP037471"/>
</dbReference>
<feature type="domain" description="Cytochrome b561" evidence="13">
    <location>
        <begin position="199"/>
        <end position="396"/>
    </location>
</feature>
<evidence type="ECO:0000256" key="2">
    <source>
        <dbReference type="ARBA" id="ARBA00022448"/>
    </source>
</evidence>
<dbReference type="PANTHER" id="PTHR23130">
    <property type="entry name" value="CYTOCHROME B561 AND DOMON DOMAIN-CONTAINING PROTEIN"/>
    <property type="match status" value="1"/>
</dbReference>
<evidence type="ECO:0000256" key="3">
    <source>
        <dbReference type="ARBA" id="ARBA00022692"/>
    </source>
</evidence>
<comment type="cofactor">
    <cofactor evidence="8">
        <name>heme b</name>
        <dbReference type="ChEBI" id="CHEBI:60344"/>
    </cofactor>
    <text evidence="8">Binds 2 heme b groups non-covalently.</text>
</comment>
<dbReference type="PIRSF" id="PIRSF037471">
    <property type="entry name" value="UCP037471"/>
    <property type="match status" value="1"/>
</dbReference>
<evidence type="ECO:0000256" key="4">
    <source>
        <dbReference type="ARBA" id="ARBA00022729"/>
    </source>
</evidence>
<gene>
    <name evidence="14" type="ORF">MA16_Dca006573</name>
</gene>
<comment type="subcellular location">
    <subcellularLocation>
        <location evidence="1">Membrane</location>
    </subcellularLocation>
</comment>
<feature type="signal peptide" evidence="11">
    <location>
        <begin position="1"/>
        <end position="22"/>
    </location>
</feature>
<feature type="transmembrane region" description="Helical" evidence="10">
    <location>
        <begin position="337"/>
        <end position="357"/>
    </location>
</feature>
<keyword evidence="4 11" id="KW-0732">Signal</keyword>
<sequence length="419" mass="47216">MRFLPSLQLLLFFFFLLTTTLSLQQPKTPYQCDETFSFFSTDIAATANLSHCRKLPTFSAELGWNLHNDTFAKNKMISTVDFIFSVVLAASTGWVAWGVNPGPVPQMVGTRAIVGIREMDGGDGPVVVATYNITGEVRLGCKLVNSTVLEFSVRNVRSSYRAATGRVVVAGRLMLPVAEYDVRRLNHVWQMGPAAAGIVLLPHSLRLQNFDGVETLDLVTGRKVGHSNTALRDAHGVLSVIGWGILLPIGVITVRYFKTFPFQKREWFLLHSSCQITAYVLGTTAWAIGLALLGSSKYYYTILSHRIIGILIFCLATLQMMALWLKPKRKDKYRKYWSIYHHVVGYSLIALVIVNIFKGFNILRPPPKWRWGYIGILSSIAGVFLIMEIITWYKFHHQQKRDAITQNKSRRQSAQVDLN</sequence>
<dbReference type="GO" id="GO:0016020">
    <property type="term" value="C:membrane"/>
    <property type="evidence" value="ECO:0007669"/>
    <property type="project" value="UniProtKB-SubCell"/>
</dbReference>
<evidence type="ECO:0000256" key="6">
    <source>
        <dbReference type="ARBA" id="ARBA00022989"/>
    </source>
</evidence>
<feature type="transmembrane region" description="Helical" evidence="10">
    <location>
        <begin position="306"/>
        <end position="325"/>
    </location>
</feature>
<dbReference type="SMART" id="SM00665">
    <property type="entry name" value="B561"/>
    <property type="match status" value="1"/>
</dbReference>